<dbReference type="InterPro" id="IPR011992">
    <property type="entry name" value="EF-hand-dom_pair"/>
</dbReference>
<evidence type="ECO:0000256" key="1">
    <source>
        <dbReference type="ARBA" id="ARBA00022837"/>
    </source>
</evidence>
<dbReference type="Gene3D" id="1.10.238.10">
    <property type="entry name" value="EF-hand"/>
    <property type="match status" value="1"/>
</dbReference>
<dbReference type="PROSITE" id="PS50222">
    <property type="entry name" value="EF_HAND_2"/>
    <property type="match status" value="2"/>
</dbReference>
<dbReference type="SUPFAM" id="SSF47473">
    <property type="entry name" value="EF-hand"/>
    <property type="match status" value="1"/>
</dbReference>
<gene>
    <name evidence="3" type="ORF">AMON00008_LOCUS28060</name>
</gene>
<evidence type="ECO:0000259" key="2">
    <source>
        <dbReference type="PROSITE" id="PS50222"/>
    </source>
</evidence>
<dbReference type="InterPro" id="IPR018247">
    <property type="entry name" value="EF_Hand_1_Ca_BS"/>
</dbReference>
<evidence type="ECO:0000313" key="3">
    <source>
        <dbReference type="EMBL" id="CAE4598949.1"/>
    </source>
</evidence>
<protein>
    <recommendedName>
        <fullName evidence="2">EF-hand domain-containing protein</fullName>
    </recommendedName>
</protein>
<dbReference type="CDD" id="cd00051">
    <property type="entry name" value="EFh"/>
    <property type="match status" value="1"/>
</dbReference>
<dbReference type="PROSITE" id="PS00018">
    <property type="entry name" value="EF_HAND_1"/>
    <property type="match status" value="2"/>
</dbReference>
<keyword evidence="1" id="KW-0106">Calcium</keyword>
<accession>A0A7S4R0A5</accession>
<organism evidence="3">
    <name type="scientific">Alexandrium monilatum</name>
    <dbReference type="NCBI Taxonomy" id="311494"/>
    <lineage>
        <taxon>Eukaryota</taxon>
        <taxon>Sar</taxon>
        <taxon>Alveolata</taxon>
        <taxon>Dinophyceae</taxon>
        <taxon>Gonyaulacales</taxon>
        <taxon>Pyrocystaceae</taxon>
        <taxon>Alexandrium</taxon>
    </lineage>
</organism>
<sequence length="218" mass="23692">MLEFLAGRWLSTVEGEDGDEGLVIIGKDGSLTFVGDGGEGTTRLQEAAAGSDHQLVLLSEEDEQLCTVKLTKKAGADTLRLEGSDGYTEIWNRTSTEDGAPRVVARRPSQARVSRNWTKEGQAGAPKFRAVQAAAAAGAKWGFTSPEAELIKQKFLELDSSGDGMLDVGELGEILKQGRPDISDEEITMLFNEVDEDKTGRISFDEFVEFLFNAQDDE</sequence>
<reference evidence="3" key="1">
    <citation type="submission" date="2021-01" db="EMBL/GenBank/DDBJ databases">
        <authorList>
            <person name="Corre E."/>
            <person name="Pelletier E."/>
            <person name="Niang G."/>
            <person name="Scheremetjew M."/>
            <person name="Finn R."/>
            <person name="Kale V."/>
            <person name="Holt S."/>
            <person name="Cochrane G."/>
            <person name="Meng A."/>
            <person name="Brown T."/>
            <person name="Cohen L."/>
        </authorList>
    </citation>
    <scope>NUCLEOTIDE SEQUENCE</scope>
    <source>
        <strain evidence="3">CCMP3105</strain>
    </source>
</reference>
<dbReference type="AlphaFoldDB" id="A0A7S4R0A5"/>
<dbReference type="GO" id="GO:0005509">
    <property type="term" value="F:calcium ion binding"/>
    <property type="evidence" value="ECO:0007669"/>
    <property type="project" value="InterPro"/>
</dbReference>
<dbReference type="InterPro" id="IPR002048">
    <property type="entry name" value="EF_hand_dom"/>
</dbReference>
<dbReference type="EMBL" id="HBNR01040498">
    <property type="protein sequence ID" value="CAE4598949.1"/>
    <property type="molecule type" value="Transcribed_RNA"/>
</dbReference>
<dbReference type="SMART" id="SM00054">
    <property type="entry name" value="EFh"/>
    <property type="match status" value="2"/>
</dbReference>
<feature type="domain" description="EF-hand" evidence="2">
    <location>
        <begin position="146"/>
        <end position="181"/>
    </location>
</feature>
<feature type="domain" description="EF-hand" evidence="2">
    <location>
        <begin position="182"/>
        <end position="217"/>
    </location>
</feature>
<name>A0A7S4R0A5_9DINO</name>
<dbReference type="Pfam" id="PF13499">
    <property type="entry name" value="EF-hand_7"/>
    <property type="match status" value="1"/>
</dbReference>
<proteinExistence type="predicted"/>